<dbReference type="AlphaFoldDB" id="A0AAV2LAM3"/>
<sequence>MEYGRYGGLDIRVLWGEMGCNFGGVFVWGRGRGCWCGGCGRGGGGGVVLGIVRYIFRVFFVVGDFFCCVFVVGGVWFGFGVVVVWWVV</sequence>
<proteinExistence type="predicted"/>
<keyword evidence="1" id="KW-0812">Transmembrane</keyword>
<gene>
    <name evidence="2" type="ORF">KC01_LOCUS25915</name>
</gene>
<protein>
    <recommendedName>
        <fullName evidence="4">Transmembrane protein</fullName>
    </recommendedName>
</protein>
<evidence type="ECO:0008006" key="4">
    <source>
        <dbReference type="Google" id="ProtNLM"/>
    </source>
</evidence>
<evidence type="ECO:0000313" key="2">
    <source>
        <dbReference type="EMBL" id="CAL1597409.1"/>
    </source>
</evidence>
<name>A0AAV2LAM3_KNICA</name>
<organism evidence="2 3">
    <name type="scientific">Knipowitschia caucasica</name>
    <name type="common">Caucasian dwarf goby</name>
    <name type="synonym">Pomatoschistus caucasicus</name>
    <dbReference type="NCBI Taxonomy" id="637954"/>
    <lineage>
        <taxon>Eukaryota</taxon>
        <taxon>Metazoa</taxon>
        <taxon>Chordata</taxon>
        <taxon>Craniata</taxon>
        <taxon>Vertebrata</taxon>
        <taxon>Euteleostomi</taxon>
        <taxon>Actinopterygii</taxon>
        <taxon>Neopterygii</taxon>
        <taxon>Teleostei</taxon>
        <taxon>Neoteleostei</taxon>
        <taxon>Acanthomorphata</taxon>
        <taxon>Gobiaria</taxon>
        <taxon>Gobiiformes</taxon>
        <taxon>Gobioidei</taxon>
        <taxon>Gobiidae</taxon>
        <taxon>Gobiinae</taxon>
        <taxon>Knipowitschia</taxon>
    </lineage>
</organism>
<accession>A0AAV2LAM3</accession>
<evidence type="ECO:0000256" key="1">
    <source>
        <dbReference type="SAM" id="Phobius"/>
    </source>
</evidence>
<evidence type="ECO:0000313" key="3">
    <source>
        <dbReference type="Proteomes" id="UP001497482"/>
    </source>
</evidence>
<keyword evidence="1" id="KW-0472">Membrane</keyword>
<keyword evidence="3" id="KW-1185">Reference proteome</keyword>
<feature type="transmembrane region" description="Helical" evidence="1">
    <location>
        <begin position="58"/>
        <end position="87"/>
    </location>
</feature>
<reference evidence="2 3" key="1">
    <citation type="submission" date="2024-04" db="EMBL/GenBank/DDBJ databases">
        <authorList>
            <person name="Waldvogel A.-M."/>
            <person name="Schoenle A."/>
        </authorList>
    </citation>
    <scope>NUCLEOTIDE SEQUENCE [LARGE SCALE GENOMIC DNA]</scope>
</reference>
<dbReference type="Proteomes" id="UP001497482">
    <property type="component" value="Chromosome 21"/>
</dbReference>
<keyword evidence="1" id="KW-1133">Transmembrane helix</keyword>
<dbReference type="EMBL" id="OZ035843">
    <property type="protein sequence ID" value="CAL1597409.1"/>
    <property type="molecule type" value="Genomic_DNA"/>
</dbReference>